<dbReference type="SUPFAM" id="SSF52540">
    <property type="entry name" value="P-loop containing nucleoside triphosphate hydrolases"/>
    <property type="match status" value="1"/>
</dbReference>
<dbReference type="Pfam" id="PF13469">
    <property type="entry name" value="Sulfotransfer_3"/>
    <property type="match status" value="1"/>
</dbReference>
<dbReference type="Pfam" id="PF14559">
    <property type="entry name" value="TPR_19"/>
    <property type="match status" value="1"/>
</dbReference>
<reference evidence="1" key="1">
    <citation type="submission" date="2018-06" db="EMBL/GenBank/DDBJ databases">
        <authorList>
            <person name="Zhirakovskaya E."/>
        </authorList>
    </citation>
    <scope>NUCLEOTIDE SEQUENCE</scope>
</reference>
<name>A0A3B0YAJ9_9ZZZZ</name>
<accession>A0A3B0YAJ9</accession>
<dbReference type="GO" id="GO:0097363">
    <property type="term" value="F:protein O-acetylglucosaminyltransferase activity"/>
    <property type="evidence" value="ECO:0007669"/>
    <property type="project" value="TreeGrafter"/>
</dbReference>
<evidence type="ECO:0000313" key="1">
    <source>
        <dbReference type="EMBL" id="VAW65674.1"/>
    </source>
</evidence>
<proteinExistence type="predicted"/>
<dbReference type="AlphaFoldDB" id="A0A3B0YAJ9"/>
<dbReference type="PROSITE" id="PS50005">
    <property type="entry name" value="TPR"/>
    <property type="match status" value="4"/>
</dbReference>
<dbReference type="Gene3D" id="1.25.40.10">
    <property type="entry name" value="Tetratricopeptide repeat domain"/>
    <property type="match status" value="4"/>
</dbReference>
<dbReference type="PANTHER" id="PTHR44366">
    <property type="entry name" value="UDP-N-ACETYLGLUCOSAMINE--PEPTIDE N-ACETYLGLUCOSAMINYLTRANSFERASE 110 KDA SUBUNIT"/>
    <property type="match status" value="1"/>
</dbReference>
<dbReference type="Pfam" id="PF13181">
    <property type="entry name" value="TPR_8"/>
    <property type="match status" value="1"/>
</dbReference>
<sequence>MLQKVLNLIQNNQLLEAKSLCEQLNHNNKKDLDVWMLLADIYQQSGTSAKAEKCYRKIIKLKADYAPAHTSLAMLYHAQGKFLKSEPCYRIALKLDSSQAFVHFNFGIALQELGKQNESIAQYQKAIKLKSDYVKAYANLGYILRQQGKPDEAVNSYRQALQFAPRVADIHYNLGWALLDAGHVKEAEEHQRHAIELQPGYSDAWSGLGAVQFFNDDIENAQLSYQTAYKLQSDDVDILCGYSKVLSAQSRRNEAMQLINEALKLAPDSILVNISKAEIHIALGQLDESLSCCEHILKTSPKNVEAISVAAATCEKQGDAKRAYDYLLPLLKNENCDVKVILTFAAISKSLGLENEAIEHMQRLLQSNIAMQTSLYRKLHFSLGKAFDSLKEYETAFKYFETGNNLKQGIFDISSFQQDINSQINVFSSGFSQYLPSASTHSDRPVFIIGMPRSGTSLMEQILSSHPLVTAAGELTNITHLAQSLPVTHNSDIYYADCLKNSNTQQLNQLAEAYLQHLHSLDPDARYITDKMPSNFMHLGLIQQLFPDARVIHCMRDPIDTCLSCYFQDFSGSHPWIYDLRDTANVYLEYQRLMQHWKSVLNIPILDIQYEELVSNQEAMSKQIIEFCKLDWNDACLQFHKNKRFAKTASYNQVRQPMYNKSVARWKNYEPHLQVLTDIFEK</sequence>
<dbReference type="SMART" id="SM00028">
    <property type="entry name" value="TPR"/>
    <property type="match status" value="9"/>
</dbReference>
<dbReference type="Gene3D" id="3.40.50.300">
    <property type="entry name" value="P-loop containing nucleotide triphosphate hydrolases"/>
    <property type="match status" value="1"/>
</dbReference>
<dbReference type="EMBL" id="UOFI01000069">
    <property type="protein sequence ID" value="VAW65674.1"/>
    <property type="molecule type" value="Genomic_DNA"/>
</dbReference>
<dbReference type="GO" id="GO:0006493">
    <property type="term" value="P:protein O-linked glycosylation"/>
    <property type="evidence" value="ECO:0007669"/>
    <property type="project" value="InterPro"/>
</dbReference>
<dbReference type="PANTHER" id="PTHR44366:SF1">
    <property type="entry name" value="UDP-N-ACETYLGLUCOSAMINE--PEPTIDE N-ACETYLGLUCOSAMINYLTRANSFERASE 110 KDA SUBUNIT"/>
    <property type="match status" value="1"/>
</dbReference>
<dbReference type="InterPro" id="IPR011990">
    <property type="entry name" value="TPR-like_helical_dom_sf"/>
</dbReference>
<dbReference type="PROSITE" id="PS50293">
    <property type="entry name" value="TPR_REGION"/>
    <property type="match status" value="1"/>
</dbReference>
<dbReference type="InterPro" id="IPR027417">
    <property type="entry name" value="P-loop_NTPase"/>
</dbReference>
<dbReference type="SUPFAM" id="SSF48452">
    <property type="entry name" value="TPR-like"/>
    <property type="match status" value="3"/>
</dbReference>
<dbReference type="InterPro" id="IPR037919">
    <property type="entry name" value="OGT"/>
</dbReference>
<organism evidence="1">
    <name type="scientific">hydrothermal vent metagenome</name>
    <dbReference type="NCBI Taxonomy" id="652676"/>
    <lineage>
        <taxon>unclassified sequences</taxon>
        <taxon>metagenomes</taxon>
        <taxon>ecological metagenomes</taxon>
    </lineage>
</organism>
<dbReference type="InterPro" id="IPR019734">
    <property type="entry name" value="TPR_rpt"/>
</dbReference>
<protein>
    <submittedName>
        <fullName evidence="1">Uncharacterized protein</fullName>
    </submittedName>
</protein>
<gene>
    <name evidence="1" type="ORF">MNBD_GAMMA09-3254</name>
</gene>
<dbReference type="Pfam" id="PF13414">
    <property type="entry name" value="TPR_11"/>
    <property type="match status" value="1"/>
</dbReference>